<dbReference type="PROSITE" id="PS50110">
    <property type="entry name" value="RESPONSE_REGULATORY"/>
    <property type="match status" value="1"/>
</dbReference>
<reference evidence="18 19" key="1">
    <citation type="submission" date="2020-03" db="EMBL/GenBank/DDBJ databases">
        <title>Genomic analysis of Bacteroides faecium CBA7301.</title>
        <authorList>
            <person name="Kim J."/>
            <person name="Roh S.W."/>
        </authorList>
    </citation>
    <scope>NUCLEOTIDE SEQUENCE [LARGE SCALE GENOMIC DNA]</scope>
    <source>
        <strain evidence="18 19">CBA7301</strain>
    </source>
</reference>
<organism evidence="18 19">
    <name type="scientific">Bacteroides faecium</name>
    <dbReference type="NCBI Taxonomy" id="2715212"/>
    <lineage>
        <taxon>Bacteria</taxon>
        <taxon>Pseudomonadati</taxon>
        <taxon>Bacteroidota</taxon>
        <taxon>Bacteroidia</taxon>
        <taxon>Bacteroidales</taxon>
        <taxon>Bacteroidaceae</taxon>
        <taxon>Bacteroides</taxon>
    </lineage>
</organism>
<keyword evidence="13" id="KW-0472">Membrane</keyword>
<dbReference type="GO" id="GO:0000155">
    <property type="term" value="F:phosphorelay sensor kinase activity"/>
    <property type="evidence" value="ECO:0007669"/>
    <property type="project" value="InterPro"/>
</dbReference>
<evidence type="ECO:0000259" key="15">
    <source>
        <dbReference type="PROSITE" id="PS01124"/>
    </source>
</evidence>
<keyword evidence="4" id="KW-0808">Transferase</keyword>
<dbReference type="FunFam" id="3.30.565.10:FF:000037">
    <property type="entry name" value="Hybrid sensor histidine kinase/response regulator"/>
    <property type="match status" value="1"/>
</dbReference>
<evidence type="ECO:0000256" key="7">
    <source>
        <dbReference type="ARBA" id="ARBA00022840"/>
    </source>
</evidence>
<keyword evidence="6" id="KW-0418">Kinase</keyword>
<dbReference type="Gene3D" id="1.10.10.60">
    <property type="entry name" value="Homeodomain-like"/>
    <property type="match status" value="1"/>
</dbReference>
<keyword evidence="10" id="KW-0238">DNA-binding</keyword>
<dbReference type="EMBL" id="CP050831">
    <property type="protein sequence ID" value="QIU93953.1"/>
    <property type="molecule type" value="Genomic_DNA"/>
</dbReference>
<dbReference type="InterPro" id="IPR015943">
    <property type="entry name" value="WD40/YVTN_repeat-like_dom_sf"/>
</dbReference>
<keyword evidence="14" id="KW-0732">Signal</keyword>
<dbReference type="InterPro" id="IPR003661">
    <property type="entry name" value="HisK_dim/P_dom"/>
</dbReference>
<evidence type="ECO:0000256" key="3">
    <source>
        <dbReference type="ARBA" id="ARBA00022553"/>
    </source>
</evidence>
<dbReference type="PANTHER" id="PTHR43547">
    <property type="entry name" value="TWO-COMPONENT HISTIDINE KINASE"/>
    <property type="match status" value="1"/>
</dbReference>
<dbReference type="InterPro" id="IPR003594">
    <property type="entry name" value="HATPase_dom"/>
</dbReference>
<keyword evidence="13" id="KW-0812">Transmembrane</keyword>
<feature type="domain" description="Histidine kinase" evidence="16">
    <location>
        <begin position="814"/>
        <end position="1040"/>
    </location>
</feature>
<dbReference type="Pfam" id="PF07495">
    <property type="entry name" value="Y_Y_Y"/>
    <property type="match status" value="1"/>
</dbReference>
<dbReference type="PRINTS" id="PR00344">
    <property type="entry name" value="BCTRLSENSOR"/>
</dbReference>
<dbReference type="InterPro" id="IPR009057">
    <property type="entry name" value="Homeodomain-like_sf"/>
</dbReference>
<keyword evidence="5" id="KW-0547">Nucleotide-binding</keyword>
<dbReference type="InterPro" id="IPR011006">
    <property type="entry name" value="CheY-like_superfamily"/>
</dbReference>
<evidence type="ECO:0000313" key="19">
    <source>
        <dbReference type="Proteomes" id="UP000501780"/>
    </source>
</evidence>
<dbReference type="GO" id="GO:0003700">
    <property type="term" value="F:DNA-binding transcription factor activity"/>
    <property type="evidence" value="ECO:0007669"/>
    <property type="project" value="InterPro"/>
</dbReference>
<evidence type="ECO:0000256" key="14">
    <source>
        <dbReference type="SAM" id="SignalP"/>
    </source>
</evidence>
<evidence type="ECO:0000256" key="5">
    <source>
        <dbReference type="ARBA" id="ARBA00022741"/>
    </source>
</evidence>
<protein>
    <recommendedName>
        <fullName evidence="2">histidine kinase</fullName>
        <ecNumber evidence="2">2.7.13.3</ecNumber>
    </recommendedName>
</protein>
<feature type="transmembrane region" description="Helical" evidence="13">
    <location>
        <begin position="764"/>
        <end position="785"/>
    </location>
</feature>
<dbReference type="FunFam" id="3.40.50.2300:FF:000138">
    <property type="entry name" value="Two-component system sensor histidine kinase/response regulator"/>
    <property type="match status" value="1"/>
</dbReference>
<dbReference type="PROSITE" id="PS50109">
    <property type="entry name" value="HIS_KIN"/>
    <property type="match status" value="1"/>
</dbReference>
<accession>A0A6H0KL93</accession>
<dbReference type="InterPro" id="IPR036097">
    <property type="entry name" value="HisK_dim/P_sf"/>
</dbReference>
<feature type="signal peptide" evidence="14">
    <location>
        <begin position="1"/>
        <end position="18"/>
    </location>
</feature>
<dbReference type="GO" id="GO:0043565">
    <property type="term" value="F:sequence-specific DNA binding"/>
    <property type="evidence" value="ECO:0007669"/>
    <property type="project" value="InterPro"/>
</dbReference>
<evidence type="ECO:0000313" key="18">
    <source>
        <dbReference type="EMBL" id="QIU93953.1"/>
    </source>
</evidence>
<dbReference type="Proteomes" id="UP000501780">
    <property type="component" value="Chromosome"/>
</dbReference>
<dbReference type="CDD" id="cd00082">
    <property type="entry name" value="HisKA"/>
    <property type="match status" value="1"/>
</dbReference>
<name>A0A6H0KL93_9BACE</name>
<evidence type="ECO:0000256" key="10">
    <source>
        <dbReference type="ARBA" id="ARBA00023125"/>
    </source>
</evidence>
<dbReference type="Gene3D" id="3.30.565.10">
    <property type="entry name" value="Histidine kinase-like ATPase, C-terminal domain"/>
    <property type="match status" value="1"/>
</dbReference>
<dbReference type="SUPFAM" id="SSF55874">
    <property type="entry name" value="ATPase domain of HSP90 chaperone/DNA topoisomerase II/histidine kinase"/>
    <property type="match status" value="1"/>
</dbReference>
<keyword evidence="11" id="KW-0804">Transcription</keyword>
<evidence type="ECO:0000256" key="6">
    <source>
        <dbReference type="ARBA" id="ARBA00022777"/>
    </source>
</evidence>
<dbReference type="SMART" id="SM00342">
    <property type="entry name" value="HTH_ARAC"/>
    <property type="match status" value="1"/>
</dbReference>
<dbReference type="Pfam" id="PF07494">
    <property type="entry name" value="Reg_prop"/>
    <property type="match status" value="5"/>
</dbReference>
<proteinExistence type="predicted"/>
<dbReference type="Pfam" id="PF12833">
    <property type="entry name" value="HTH_18"/>
    <property type="match status" value="1"/>
</dbReference>
<keyword evidence="7" id="KW-0067">ATP-binding</keyword>
<dbReference type="SMART" id="SM00448">
    <property type="entry name" value="REC"/>
    <property type="match status" value="1"/>
</dbReference>
<dbReference type="GO" id="GO:0005524">
    <property type="term" value="F:ATP binding"/>
    <property type="evidence" value="ECO:0007669"/>
    <property type="project" value="UniProtKB-KW"/>
</dbReference>
<evidence type="ECO:0000256" key="11">
    <source>
        <dbReference type="ARBA" id="ARBA00023163"/>
    </source>
</evidence>
<dbReference type="InterPro" id="IPR011123">
    <property type="entry name" value="Y_Y_Y"/>
</dbReference>
<evidence type="ECO:0000256" key="13">
    <source>
        <dbReference type="SAM" id="Phobius"/>
    </source>
</evidence>
<dbReference type="Pfam" id="PF00512">
    <property type="entry name" value="HisKA"/>
    <property type="match status" value="1"/>
</dbReference>
<keyword evidence="13" id="KW-1133">Transmembrane helix</keyword>
<dbReference type="InterPro" id="IPR018062">
    <property type="entry name" value="HTH_AraC-typ_CS"/>
</dbReference>
<dbReference type="SUPFAM" id="SSF47384">
    <property type="entry name" value="Homodimeric domain of signal transducing histidine kinase"/>
    <property type="match status" value="1"/>
</dbReference>
<dbReference type="SUPFAM" id="SSF52172">
    <property type="entry name" value="CheY-like"/>
    <property type="match status" value="1"/>
</dbReference>
<feature type="modified residue" description="4-aspartylphosphate" evidence="12">
    <location>
        <position position="1132"/>
    </location>
</feature>
<dbReference type="Pfam" id="PF02518">
    <property type="entry name" value="HATPase_c"/>
    <property type="match status" value="1"/>
</dbReference>
<dbReference type="SUPFAM" id="SSF46689">
    <property type="entry name" value="Homeodomain-like"/>
    <property type="match status" value="1"/>
</dbReference>
<keyword evidence="9" id="KW-0805">Transcription regulation</keyword>
<evidence type="ECO:0000256" key="4">
    <source>
        <dbReference type="ARBA" id="ARBA00022679"/>
    </source>
</evidence>
<keyword evidence="3 12" id="KW-0597">Phosphoprotein</keyword>
<dbReference type="SMART" id="SM00387">
    <property type="entry name" value="HATPase_c"/>
    <property type="match status" value="1"/>
</dbReference>
<dbReference type="InterPro" id="IPR013783">
    <property type="entry name" value="Ig-like_fold"/>
</dbReference>
<dbReference type="EC" id="2.7.13.3" evidence="2"/>
<sequence>MKNVLTFLLLLFSLLCNGQSPKLFTADRELSSSLINHMYQDRNGFIWIATEDGLNRYDGAKFTIYKHEPANEHSLAHSFVRTVFEDSKGHLLIGTYMGVQMYDPATDNFTPLAKWEDNGEIFESNIVSIIERRNGEVWISGNVLCKLNIKNNQLTVQQINASITSPGYMIEDRKLNIWMSKGEEGLYRLDPKNQLSLYLSKDNGYINSICEDPQGNIYVGSMRKGLFAYDKKSDTFAPVDFKETKELPVSFLYSASPNELYIGTDGKGMNIYNNKTHRISEYRFDNSYFDSNKSKIHSILKDNSGNLWLAVYQKGVIQIPARTNSFKYIGHKSMDKNIIGSSCITSFCKDNNGILWVGTDNDGIYALTEKLEPAKHFSHTNHPNSVPSTVIKLYEDSEDNIWIGSFINGMGKLDKRTGQCSYQYKLVDKNNNYIQRVYDFAEDKNKRLWVATMGFGLFYYDLKTQKFTSVQSNSSLINEWIGCLHYSDDNKLYVGTYDGMNCIDLDSPDFHSYKILSQHVIYSIYEDNHGIIWLGSSEGLSSWNKETKEITTYTTADGLPSNTIYAIQGDEDDFLWISSNAGISQFQKKNNKFINYYVGDGLQGNEFYKNASFKDEQGTIWFGGMNGITYFSPQDIINPAKIWNIRITDFFLHNNPVRKGMKSGIHNIINCPVFNAKEFYLSYKDNVFSIEFATLELNAPEHINYLYSINNEKWISLPKGVNRISFSNLKPGTYNFKIRAKDNTVYSNIKEITIFISPAWYASWWAKVIYYLLLLTIIFIVILQIRHRYRMHQEMLQHIHAEQINEAKLQFFINISHEIRTPMSLIISPLQKLIKNEDNNERLKTYHIIYRNAERILNLVNQLMDIRKIDKGQMFLMFRETNIIPFIEDLCTTFGQQANTKNIQLQLHCTLRKLNVWVDTTNFDKIILNILSNAFKFTPEKGNIDITIRTGEDNTQPEPLKQYAEIIISDTGTGIDEKEKEHIFERFYQIRNSQHNPKGGTGIGLHLTRSLVELHHGIIFVENNKEQPGCRFIIRLPLGNKHLRPEEVDNNEKGTTIAAPVTPVISHAIEQEEERKGRVKTKYHVLIVEDDEEIRNYIAKEFGDKFHIMECCNGKEALELIFKKTPDLVISDIMMPEMDGLTLCRKIKQNVNLNHIPVILLTAKTREEDNLEGLNTGADAYIMKPFNIEILQKTAENLINTRQQLRKVFTGQQDQENKVQKLEVKSPDEKLMERVMKVINENISNPNLTIETITTEVGISRVHLHRKLKELTNQTTRDFIRNIRLKEAARLLSEKQHTISEIAMLTGFTDPNNFSTTFKELYGMPPSMYMKEQLSKKEE</sequence>
<dbReference type="InterPro" id="IPR001789">
    <property type="entry name" value="Sig_transdc_resp-reg_receiver"/>
</dbReference>
<dbReference type="InterPro" id="IPR005467">
    <property type="entry name" value="His_kinase_dom"/>
</dbReference>
<dbReference type="InterPro" id="IPR004358">
    <property type="entry name" value="Sig_transdc_His_kin-like_C"/>
</dbReference>
<dbReference type="CDD" id="cd00075">
    <property type="entry name" value="HATPase"/>
    <property type="match status" value="1"/>
</dbReference>
<dbReference type="Gene3D" id="2.130.10.10">
    <property type="entry name" value="YVTN repeat-like/Quinoprotein amine dehydrogenase"/>
    <property type="match status" value="2"/>
</dbReference>
<dbReference type="Gene3D" id="3.40.50.2300">
    <property type="match status" value="1"/>
</dbReference>
<dbReference type="FunFam" id="1.10.287.130:FF:000045">
    <property type="entry name" value="Two-component system sensor histidine kinase/response regulator"/>
    <property type="match status" value="1"/>
</dbReference>
<evidence type="ECO:0000259" key="16">
    <source>
        <dbReference type="PROSITE" id="PS50109"/>
    </source>
</evidence>
<dbReference type="Gene3D" id="2.60.40.10">
    <property type="entry name" value="Immunoglobulins"/>
    <property type="match status" value="1"/>
</dbReference>
<dbReference type="KEGG" id="bfc:BacF7301_07245"/>
<evidence type="ECO:0000256" key="9">
    <source>
        <dbReference type="ARBA" id="ARBA00023015"/>
    </source>
</evidence>
<dbReference type="SUPFAM" id="SSF63829">
    <property type="entry name" value="Calcium-dependent phosphotriesterase"/>
    <property type="match status" value="4"/>
</dbReference>
<evidence type="ECO:0000256" key="2">
    <source>
        <dbReference type="ARBA" id="ARBA00012438"/>
    </source>
</evidence>
<dbReference type="InterPro" id="IPR011110">
    <property type="entry name" value="Reg_prop"/>
</dbReference>
<comment type="catalytic activity">
    <reaction evidence="1">
        <text>ATP + protein L-histidine = ADP + protein N-phospho-L-histidine.</text>
        <dbReference type="EC" id="2.7.13.3"/>
    </reaction>
</comment>
<dbReference type="InterPro" id="IPR018060">
    <property type="entry name" value="HTH_AraC"/>
</dbReference>
<dbReference type="CDD" id="cd00146">
    <property type="entry name" value="PKD"/>
    <property type="match status" value="1"/>
</dbReference>
<dbReference type="PROSITE" id="PS01124">
    <property type="entry name" value="HTH_ARAC_FAMILY_2"/>
    <property type="match status" value="1"/>
</dbReference>
<keyword evidence="19" id="KW-1185">Reference proteome</keyword>
<evidence type="ECO:0000256" key="12">
    <source>
        <dbReference type="PROSITE-ProRule" id="PRU00169"/>
    </source>
</evidence>
<dbReference type="RefSeq" id="WP_167961573.1">
    <property type="nucleotide sequence ID" value="NZ_CP050831.1"/>
</dbReference>
<dbReference type="InterPro" id="IPR036890">
    <property type="entry name" value="HATPase_C_sf"/>
</dbReference>
<evidence type="ECO:0000256" key="1">
    <source>
        <dbReference type="ARBA" id="ARBA00000085"/>
    </source>
</evidence>
<dbReference type="CDD" id="cd17574">
    <property type="entry name" value="REC_OmpR"/>
    <property type="match status" value="1"/>
</dbReference>
<feature type="domain" description="HTH araC/xylS-type" evidence="15">
    <location>
        <begin position="1233"/>
        <end position="1332"/>
    </location>
</feature>
<dbReference type="Gene3D" id="1.10.287.130">
    <property type="match status" value="1"/>
</dbReference>
<keyword evidence="8" id="KW-0902">Two-component regulatory system</keyword>
<feature type="chain" id="PRO_5026147812" description="histidine kinase" evidence="14">
    <location>
        <begin position="19"/>
        <end position="1339"/>
    </location>
</feature>
<evidence type="ECO:0000259" key="17">
    <source>
        <dbReference type="PROSITE" id="PS50110"/>
    </source>
</evidence>
<gene>
    <name evidence="18" type="ORF">BacF7301_07245</name>
</gene>
<dbReference type="SMART" id="SM00388">
    <property type="entry name" value="HisKA"/>
    <property type="match status" value="1"/>
</dbReference>
<dbReference type="PROSITE" id="PS00041">
    <property type="entry name" value="HTH_ARAC_FAMILY_1"/>
    <property type="match status" value="1"/>
</dbReference>
<feature type="domain" description="Response regulatory" evidence="17">
    <location>
        <begin position="1084"/>
        <end position="1199"/>
    </location>
</feature>
<evidence type="ECO:0000256" key="8">
    <source>
        <dbReference type="ARBA" id="ARBA00023012"/>
    </source>
</evidence>
<dbReference type="PANTHER" id="PTHR43547:SF2">
    <property type="entry name" value="HYBRID SIGNAL TRANSDUCTION HISTIDINE KINASE C"/>
    <property type="match status" value="1"/>
</dbReference>
<dbReference type="Pfam" id="PF00072">
    <property type="entry name" value="Response_reg"/>
    <property type="match status" value="1"/>
</dbReference>